<dbReference type="EMBL" id="CAJNOK010007971">
    <property type="protein sequence ID" value="CAF1050423.1"/>
    <property type="molecule type" value="Genomic_DNA"/>
</dbReference>
<dbReference type="AlphaFoldDB" id="A0A814BKA4"/>
<evidence type="ECO:0000313" key="5">
    <source>
        <dbReference type="Proteomes" id="UP000663829"/>
    </source>
</evidence>
<evidence type="ECO:0000313" key="4">
    <source>
        <dbReference type="EMBL" id="CAF3817252.1"/>
    </source>
</evidence>
<accession>A0A814BKA4</accession>
<dbReference type="OrthoDB" id="10043867at2759"/>
<comment type="caution">
    <text evidence="1">The sequence shown here is derived from an EMBL/GenBank/DDBJ whole genome shotgun (WGS) entry which is preliminary data.</text>
</comment>
<dbReference type="Proteomes" id="UP000663829">
    <property type="component" value="Unassembled WGS sequence"/>
</dbReference>
<evidence type="ECO:0000313" key="3">
    <source>
        <dbReference type="EMBL" id="CAF3708855.1"/>
    </source>
</evidence>
<dbReference type="Proteomes" id="UP000682733">
    <property type="component" value="Unassembled WGS sequence"/>
</dbReference>
<evidence type="ECO:0000313" key="1">
    <source>
        <dbReference type="EMBL" id="CAF0930917.1"/>
    </source>
</evidence>
<evidence type="ECO:0000313" key="2">
    <source>
        <dbReference type="EMBL" id="CAF1050423.1"/>
    </source>
</evidence>
<keyword evidence="5" id="KW-1185">Reference proteome</keyword>
<proteinExistence type="predicted"/>
<dbReference type="Proteomes" id="UP000681722">
    <property type="component" value="Unassembled WGS sequence"/>
</dbReference>
<dbReference type="EMBL" id="CAJNOQ010001978">
    <property type="protein sequence ID" value="CAF0930917.1"/>
    <property type="molecule type" value="Genomic_DNA"/>
</dbReference>
<protein>
    <submittedName>
        <fullName evidence="1">Uncharacterized protein</fullName>
    </submittedName>
</protein>
<dbReference type="EMBL" id="CAJOBA010007984">
    <property type="protein sequence ID" value="CAF3817252.1"/>
    <property type="molecule type" value="Genomic_DNA"/>
</dbReference>
<reference evidence="1" key="1">
    <citation type="submission" date="2021-02" db="EMBL/GenBank/DDBJ databases">
        <authorList>
            <person name="Nowell W R."/>
        </authorList>
    </citation>
    <scope>NUCLEOTIDE SEQUENCE</scope>
</reference>
<gene>
    <name evidence="1" type="ORF">GPM918_LOCUS10176</name>
    <name evidence="2" type="ORF">OVA965_LOCUS16911</name>
    <name evidence="3" type="ORF">SRO942_LOCUS10177</name>
    <name evidence="4" type="ORF">TMI583_LOCUS16922</name>
</gene>
<name>A0A814BKA4_9BILA</name>
<dbReference type="EMBL" id="CAJOBC010001978">
    <property type="protein sequence ID" value="CAF3708855.1"/>
    <property type="molecule type" value="Genomic_DNA"/>
</dbReference>
<dbReference type="Proteomes" id="UP000677228">
    <property type="component" value="Unassembled WGS sequence"/>
</dbReference>
<organism evidence="1 5">
    <name type="scientific">Didymodactylos carnosus</name>
    <dbReference type="NCBI Taxonomy" id="1234261"/>
    <lineage>
        <taxon>Eukaryota</taxon>
        <taxon>Metazoa</taxon>
        <taxon>Spiralia</taxon>
        <taxon>Gnathifera</taxon>
        <taxon>Rotifera</taxon>
        <taxon>Eurotatoria</taxon>
        <taxon>Bdelloidea</taxon>
        <taxon>Philodinida</taxon>
        <taxon>Philodinidae</taxon>
        <taxon>Didymodactylos</taxon>
    </lineage>
</organism>
<sequence>MFLAFPVLITTSPANSSIQSNFNTKTNILLTKLPLAQSNRSRHPTHVLRVRIRIDTIDNALIETLVNQKQLEIIEKQLKQRNIPFHQIQDNKDGITIIVGPFHKANQLHSNQSRFNANFSTIIPQKKFFSHSENDRTFEHGLPLRVEAQEFDLAVDQG</sequence>